<feature type="transmembrane region" description="Helical" evidence="7">
    <location>
        <begin position="21"/>
        <end position="44"/>
    </location>
</feature>
<organism evidence="10 11">
    <name type="scientific">Desulfonatronospira thiodismutans ASO3-1</name>
    <dbReference type="NCBI Taxonomy" id="555779"/>
    <lineage>
        <taxon>Bacteria</taxon>
        <taxon>Pseudomonadati</taxon>
        <taxon>Thermodesulfobacteriota</taxon>
        <taxon>Desulfovibrionia</taxon>
        <taxon>Desulfovibrionales</taxon>
        <taxon>Desulfonatronovibrionaceae</taxon>
        <taxon>Desulfonatronospira</taxon>
    </lineage>
</organism>
<dbReference type="SMART" id="SM00382">
    <property type="entry name" value="AAA"/>
    <property type="match status" value="1"/>
</dbReference>
<accession>D6SS91</accession>
<gene>
    <name evidence="10" type="ORF">Dthio_PD0891</name>
</gene>
<feature type="transmembrane region" description="Helical" evidence="7">
    <location>
        <begin position="164"/>
        <end position="181"/>
    </location>
</feature>
<keyword evidence="3" id="KW-0547">Nucleotide-binding</keyword>
<dbReference type="GO" id="GO:0005524">
    <property type="term" value="F:ATP binding"/>
    <property type="evidence" value="ECO:0007669"/>
    <property type="project" value="UniProtKB-KW"/>
</dbReference>
<keyword evidence="5 7" id="KW-1133">Transmembrane helix</keyword>
<dbReference type="InterPro" id="IPR003593">
    <property type="entry name" value="AAA+_ATPase"/>
</dbReference>
<dbReference type="NCBIfam" id="TIGR02857">
    <property type="entry name" value="CydD"/>
    <property type="match status" value="1"/>
</dbReference>
<dbReference type="InterPro" id="IPR027417">
    <property type="entry name" value="P-loop_NTPase"/>
</dbReference>
<dbReference type="CDD" id="cd18584">
    <property type="entry name" value="ABC_6TM_AarD_CydD"/>
    <property type="match status" value="1"/>
</dbReference>
<dbReference type="eggNOG" id="COG4988">
    <property type="taxonomic scope" value="Bacteria"/>
</dbReference>
<dbReference type="Gene3D" id="3.40.50.300">
    <property type="entry name" value="P-loop containing nucleotide triphosphate hydrolases"/>
    <property type="match status" value="1"/>
</dbReference>
<name>D6SS91_9BACT</name>
<dbReference type="GO" id="GO:0005886">
    <property type="term" value="C:plasma membrane"/>
    <property type="evidence" value="ECO:0007669"/>
    <property type="project" value="UniProtKB-SubCell"/>
</dbReference>
<dbReference type="SUPFAM" id="SSF90123">
    <property type="entry name" value="ABC transporter transmembrane region"/>
    <property type="match status" value="1"/>
</dbReference>
<dbReference type="Proteomes" id="UP000005496">
    <property type="component" value="Unassembled WGS sequence"/>
</dbReference>
<dbReference type="SUPFAM" id="SSF52540">
    <property type="entry name" value="P-loop containing nucleoside triphosphate hydrolases"/>
    <property type="match status" value="1"/>
</dbReference>
<evidence type="ECO:0000259" key="8">
    <source>
        <dbReference type="PROSITE" id="PS50893"/>
    </source>
</evidence>
<dbReference type="GO" id="GO:0140359">
    <property type="term" value="F:ABC-type transporter activity"/>
    <property type="evidence" value="ECO:0007669"/>
    <property type="project" value="InterPro"/>
</dbReference>
<keyword evidence="2 7" id="KW-0812">Transmembrane</keyword>
<sequence length="558" mass="61230">MSQTQALKWLNSFRKTAGTALALSIGLNLCAGILLIVQAGALAWSVHQVVFEGLGLGRVMPALWLILALVLARAMLVWYGSSLAGQAAARTKEKIRRQLLEHLSRADPSGLTSHSTGQLVHLSTDGVEEVDGYFSGYLPQMALAAMLPPAILVFILPLDWISGLILLFTAPFIPFFMILIGRRAQKLNQQQWQKITRLTHRFLDAIQGLTTLKIFNAGKREARVVDEISKEYGKSTLSVLRVAFLSALILEFMATVSIAVVAVIIGFRLLWGEIDFMAGFFILILAPEFYLPLRNLGSRFHSRVSAIAAAENMMQLMSLPRRRDNTGTTIPSFSRTRIRFENVSFGYAQDQEAVHNLDFITPAPGLTCLTGPSGSGKTTVLRLVLGLVTPRQGQIYVNDANLSHLNNEAWLRHAAYLPQKPHLLGLSVLENIRLGNENASAQEVYLAAQKAGIHQEILALPHGYATVLGEDGQDLSGGQRQRVALARAFVRPCPLVLADEPGAGLDRKNRNIIHAALLEMAEERTVIICTHDQDVLPGADLVVQLKDMPPGQDMVQRP</sequence>
<dbReference type="PROSITE" id="PS00211">
    <property type="entry name" value="ABC_TRANSPORTER_1"/>
    <property type="match status" value="1"/>
</dbReference>
<comment type="caution">
    <text evidence="10">The sequence shown here is derived from an EMBL/GenBank/DDBJ whole genome shotgun (WGS) entry which is preliminary data.</text>
</comment>
<dbReference type="GO" id="GO:0042883">
    <property type="term" value="P:cysteine transport"/>
    <property type="evidence" value="ECO:0007669"/>
    <property type="project" value="InterPro"/>
</dbReference>
<dbReference type="InterPro" id="IPR014216">
    <property type="entry name" value="ABC_transptr_CydD"/>
</dbReference>
<dbReference type="Pfam" id="PF00005">
    <property type="entry name" value="ABC_tran"/>
    <property type="match status" value="1"/>
</dbReference>
<dbReference type="InterPro" id="IPR017871">
    <property type="entry name" value="ABC_transporter-like_CS"/>
</dbReference>
<evidence type="ECO:0000313" key="11">
    <source>
        <dbReference type="Proteomes" id="UP000005496"/>
    </source>
</evidence>
<feature type="domain" description="ABC transporter" evidence="8">
    <location>
        <begin position="338"/>
        <end position="558"/>
    </location>
</feature>
<dbReference type="InterPro" id="IPR011527">
    <property type="entry name" value="ABC1_TM_dom"/>
</dbReference>
<dbReference type="InterPro" id="IPR039421">
    <property type="entry name" value="Type_1_exporter"/>
</dbReference>
<dbReference type="PANTHER" id="PTHR24221:SF590">
    <property type="entry name" value="COMPONENT LINKED WITH THE ASSEMBLY OF CYTOCHROME' TRANSPORT TRANSMEMBRANE ATP-BINDING PROTEIN ABC TRANSPORTER CYDD-RELATED"/>
    <property type="match status" value="1"/>
</dbReference>
<feature type="transmembrane region" description="Helical" evidence="7">
    <location>
        <begin position="64"/>
        <end position="89"/>
    </location>
</feature>
<feature type="transmembrane region" description="Helical" evidence="7">
    <location>
        <begin position="141"/>
        <end position="158"/>
    </location>
</feature>
<dbReference type="PROSITE" id="PS50929">
    <property type="entry name" value="ABC_TM1F"/>
    <property type="match status" value="1"/>
</dbReference>
<evidence type="ECO:0000259" key="9">
    <source>
        <dbReference type="PROSITE" id="PS50929"/>
    </source>
</evidence>
<dbReference type="Pfam" id="PF00664">
    <property type="entry name" value="ABC_membrane"/>
    <property type="match status" value="1"/>
</dbReference>
<dbReference type="GO" id="GO:0016887">
    <property type="term" value="F:ATP hydrolysis activity"/>
    <property type="evidence" value="ECO:0007669"/>
    <property type="project" value="InterPro"/>
</dbReference>
<evidence type="ECO:0000256" key="1">
    <source>
        <dbReference type="ARBA" id="ARBA00004651"/>
    </source>
</evidence>
<proteinExistence type="predicted"/>
<reference evidence="10" key="1">
    <citation type="submission" date="2010-05" db="EMBL/GenBank/DDBJ databases">
        <title>The draft genome of Desulfonatronospira thiodismutans ASO3-1.</title>
        <authorList>
            <consortium name="US DOE Joint Genome Institute (JGI-PGF)"/>
            <person name="Lucas S."/>
            <person name="Copeland A."/>
            <person name="Lapidus A."/>
            <person name="Cheng J.-F."/>
            <person name="Bruce D."/>
            <person name="Goodwin L."/>
            <person name="Pitluck S."/>
            <person name="Chertkov O."/>
            <person name="Brettin T."/>
            <person name="Detter J.C."/>
            <person name="Han C."/>
            <person name="Land M.L."/>
            <person name="Hauser L."/>
            <person name="Kyrpides N."/>
            <person name="Mikhailova N."/>
            <person name="Muyzer G."/>
            <person name="Woyke T."/>
        </authorList>
    </citation>
    <scope>NUCLEOTIDE SEQUENCE [LARGE SCALE GENOMIC DNA]</scope>
    <source>
        <strain evidence="10">ASO3-1</strain>
    </source>
</reference>
<evidence type="ECO:0000256" key="6">
    <source>
        <dbReference type="ARBA" id="ARBA00023136"/>
    </source>
</evidence>
<dbReference type="PANTHER" id="PTHR24221">
    <property type="entry name" value="ATP-BINDING CASSETTE SUB-FAMILY B"/>
    <property type="match status" value="1"/>
</dbReference>
<evidence type="ECO:0000256" key="2">
    <source>
        <dbReference type="ARBA" id="ARBA00022692"/>
    </source>
</evidence>
<dbReference type="Gene3D" id="1.20.1560.10">
    <property type="entry name" value="ABC transporter type 1, transmembrane domain"/>
    <property type="match status" value="1"/>
</dbReference>
<dbReference type="PROSITE" id="PS50893">
    <property type="entry name" value="ABC_TRANSPORTER_2"/>
    <property type="match status" value="1"/>
</dbReference>
<comment type="subcellular location">
    <subcellularLocation>
        <location evidence="1">Cell membrane</location>
        <topology evidence="1">Multi-pass membrane protein</topology>
    </subcellularLocation>
</comment>
<dbReference type="EMBL" id="ACJN02000003">
    <property type="protein sequence ID" value="EFI33557.1"/>
    <property type="molecule type" value="Genomic_DNA"/>
</dbReference>
<evidence type="ECO:0000313" key="10">
    <source>
        <dbReference type="EMBL" id="EFI33557.1"/>
    </source>
</evidence>
<evidence type="ECO:0000256" key="7">
    <source>
        <dbReference type="SAM" id="Phobius"/>
    </source>
</evidence>
<keyword evidence="4" id="KW-0067">ATP-binding</keyword>
<dbReference type="RefSeq" id="WP_008870907.1">
    <property type="nucleotide sequence ID" value="NZ_ACJN02000003.1"/>
</dbReference>
<evidence type="ECO:0000256" key="4">
    <source>
        <dbReference type="ARBA" id="ARBA00022840"/>
    </source>
</evidence>
<protein>
    <submittedName>
        <fullName evidence="10">ABC transporter, CydDC cysteine exporter (CydDC-E) family, permease/ATP-binding protein CydD</fullName>
    </submittedName>
</protein>
<keyword evidence="11" id="KW-1185">Reference proteome</keyword>
<evidence type="ECO:0000256" key="5">
    <source>
        <dbReference type="ARBA" id="ARBA00022989"/>
    </source>
</evidence>
<feature type="transmembrane region" description="Helical" evidence="7">
    <location>
        <begin position="276"/>
        <end position="293"/>
    </location>
</feature>
<dbReference type="InterPro" id="IPR003439">
    <property type="entry name" value="ABC_transporter-like_ATP-bd"/>
</dbReference>
<dbReference type="AlphaFoldDB" id="D6SS91"/>
<evidence type="ECO:0000256" key="3">
    <source>
        <dbReference type="ARBA" id="ARBA00022741"/>
    </source>
</evidence>
<keyword evidence="6 7" id="KW-0472">Membrane</keyword>
<feature type="domain" description="ABC transmembrane type-1" evidence="9">
    <location>
        <begin position="22"/>
        <end position="305"/>
    </location>
</feature>
<feature type="transmembrane region" description="Helical" evidence="7">
    <location>
        <begin position="242"/>
        <end position="270"/>
    </location>
</feature>
<dbReference type="InterPro" id="IPR036640">
    <property type="entry name" value="ABC1_TM_sf"/>
</dbReference>